<comment type="cofactor">
    <cofactor evidence="5">
        <name>Mg(2+)</name>
        <dbReference type="ChEBI" id="CHEBI:18420"/>
    </cofactor>
</comment>
<dbReference type="GO" id="GO:0035999">
    <property type="term" value="P:tetrahydrofolate interconversion"/>
    <property type="evidence" value="ECO:0007669"/>
    <property type="project" value="TreeGrafter"/>
</dbReference>
<gene>
    <name evidence="6" type="ORF">HMPREF9019_1636</name>
</gene>
<keyword evidence="3 4" id="KW-0067">ATP-binding</keyword>
<dbReference type="GO" id="GO:0030272">
    <property type="term" value="F:5-formyltetrahydrofolate cyclo-ligase activity"/>
    <property type="evidence" value="ECO:0007669"/>
    <property type="project" value="UniProtKB-EC"/>
</dbReference>
<organism evidence="6 7">
    <name type="scientific">Hoylesella timonensis CRIS 5C-B1</name>
    <dbReference type="NCBI Taxonomy" id="679189"/>
    <lineage>
        <taxon>Bacteria</taxon>
        <taxon>Pseudomonadati</taxon>
        <taxon>Bacteroidota</taxon>
        <taxon>Bacteroidia</taxon>
        <taxon>Bacteroidales</taxon>
        <taxon>Prevotellaceae</taxon>
        <taxon>Hoylesella</taxon>
    </lineage>
</organism>
<proteinExistence type="inferred from homology"/>
<feature type="binding site" evidence="4">
    <location>
        <begin position="5"/>
        <end position="9"/>
    </location>
    <ligand>
        <name>ATP</name>
        <dbReference type="ChEBI" id="CHEBI:30616"/>
    </ligand>
</feature>
<dbReference type="InterPro" id="IPR037171">
    <property type="entry name" value="NagB/RpiA_transferase-like"/>
</dbReference>
<reference evidence="6 7" key="1">
    <citation type="submission" date="2009-12" db="EMBL/GenBank/DDBJ databases">
        <title>Genome Sequence of Prevotella timonensis CRIS 5C-B1.</title>
        <authorList>
            <person name="Durkin A.S."/>
            <person name="Madupu R."/>
            <person name="Torralba M."/>
            <person name="Methe B."/>
            <person name="Sutton G."/>
            <person name="Strausberg R.L."/>
            <person name="Nelson K.E."/>
        </authorList>
    </citation>
    <scope>NUCLEOTIDE SEQUENCE [LARGE SCALE GENOMIC DNA]</scope>
    <source>
        <strain evidence="6 7">CRIS 5C-B1</strain>
    </source>
</reference>
<evidence type="ECO:0000256" key="2">
    <source>
        <dbReference type="ARBA" id="ARBA00022741"/>
    </source>
</evidence>
<dbReference type="InterPro" id="IPR002698">
    <property type="entry name" value="FTHF_cligase"/>
</dbReference>
<dbReference type="eggNOG" id="COG0212">
    <property type="taxonomic scope" value="Bacteria"/>
</dbReference>
<dbReference type="PANTHER" id="PTHR23407:SF1">
    <property type="entry name" value="5-FORMYLTETRAHYDROFOLATE CYCLO-LIGASE"/>
    <property type="match status" value="1"/>
</dbReference>
<dbReference type="EC" id="6.3.3.2" evidence="5"/>
<keyword evidence="2 4" id="KW-0547">Nucleotide-binding</keyword>
<keyword evidence="5" id="KW-0460">Magnesium</keyword>
<dbReference type="PANTHER" id="PTHR23407">
    <property type="entry name" value="ATPASE INHIBITOR/5-FORMYLTETRAHYDROFOLATE CYCLO-LIGASE"/>
    <property type="match status" value="1"/>
</dbReference>
<dbReference type="Pfam" id="PF01812">
    <property type="entry name" value="5-FTHF_cyc-lig"/>
    <property type="match status" value="1"/>
</dbReference>
<comment type="similarity">
    <text evidence="1 5">Belongs to the 5-formyltetrahydrofolate cyclo-ligase family.</text>
</comment>
<dbReference type="Proteomes" id="UP000004001">
    <property type="component" value="Unassembled WGS sequence"/>
</dbReference>
<evidence type="ECO:0000313" key="6">
    <source>
        <dbReference type="EMBL" id="EFA96724.1"/>
    </source>
</evidence>
<keyword evidence="5" id="KW-0479">Metal-binding</keyword>
<dbReference type="GO" id="GO:0009396">
    <property type="term" value="P:folic acid-containing compound biosynthetic process"/>
    <property type="evidence" value="ECO:0007669"/>
    <property type="project" value="TreeGrafter"/>
</dbReference>
<evidence type="ECO:0000256" key="4">
    <source>
        <dbReference type="PIRSR" id="PIRSR006806-1"/>
    </source>
</evidence>
<keyword evidence="7" id="KW-1185">Reference proteome</keyword>
<keyword evidence="6" id="KW-0436">Ligase</keyword>
<evidence type="ECO:0000256" key="3">
    <source>
        <dbReference type="ARBA" id="ARBA00022840"/>
    </source>
</evidence>
<sequence length="184" mass="20698">MVMDKQTLRKQIRQLKRTFTPEQLRQMSTPITATLLEHPRIKAANTILLYASLPDEVDTHCLIEQLLVQGKNILLPVVVGDHDLKICPYKPSSQVAQGPFGIMEPQADAFTAFDEIDVALIPGMAFDKQGNRLGRGKGYYDRFLSTVPHLYKIGVCFPFQQVTEVPADENDIRMDEVVVSTNNI</sequence>
<dbReference type="GO" id="GO:0046872">
    <property type="term" value="F:metal ion binding"/>
    <property type="evidence" value="ECO:0007669"/>
    <property type="project" value="UniProtKB-KW"/>
</dbReference>
<dbReference type="Gene3D" id="3.40.50.10420">
    <property type="entry name" value="NagB/RpiA/CoA transferase-like"/>
    <property type="match status" value="1"/>
</dbReference>
<protein>
    <recommendedName>
        <fullName evidence="5">5-formyltetrahydrofolate cyclo-ligase</fullName>
        <ecNumber evidence="5">6.3.3.2</ecNumber>
    </recommendedName>
</protein>
<dbReference type="SUPFAM" id="SSF100950">
    <property type="entry name" value="NagB/RpiA/CoA transferase-like"/>
    <property type="match status" value="1"/>
</dbReference>
<comment type="catalytic activity">
    <reaction evidence="5">
        <text>(6S)-5-formyl-5,6,7,8-tetrahydrofolate + ATP = (6R)-5,10-methenyltetrahydrofolate + ADP + phosphate</text>
        <dbReference type="Rhea" id="RHEA:10488"/>
        <dbReference type="ChEBI" id="CHEBI:30616"/>
        <dbReference type="ChEBI" id="CHEBI:43474"/>
        <dbReference type="ChEBI" id="CHEBI:57455"/>
        <dbReference type="ChEBI" id="CHEBI:57457"/>
        <dbReference type="ChEBI" id="CHEBI:456216"/>
        <dbReference type="EC" id="6.3.3.2"/>
    </reaction>
</comment>
<evidence type="ECO:0000256" key="5">
    <source>
        <dbReference type="RuleBase" id="RU361279"/>
    </source>
</evidence>
<dbReference type="GO" id="GO:0005524">
    <property type="term" value="F:ATP binding"/>
    <property type="evidence" value="ECO:0007669"/>
    <property type="project" value="UniProtKB-KW"/>
</dbReference>
<dbReference type="NCBIfam" id="TIGR02727">
    <property type="entry name" value="MTHFS_bact"/>
    <property type="match status" value="1"/>
</dbReference>
<dbReference type="EMBL" id="ADEF01000065">
    <property type="protein sequence ID" value="EFA96724.1"/>
    <property type="molecule type" value="Genomic_DNA"/>
</dbReference>
<accession>D1W1N8</accession>
<comment type="caution">
    <text evidence="6">The sequence shown here is derived from an EMBL/GenBank/DDBJ whole genome shotgun (WGS) entry which is preliminary data.</text>
</comment>
<name>D1W1N8_9BACT</name>
<feature type="binding site" evidence="4">
    <location>
        <position position="56"/>
    </location>
    <ligand>
        <name>substrate</name>
    </ligand>
</feature>
<dbReference type="AlphaFoldDB" id="D1W1N8"/>
<dbReference type="InterPro" id="IPR024185">
    <property type="entry name" value="FTHF_cligase-like_sf"/>
</dbReference>
<dbReference type="PIRSF" id="PIRSF006806">
    <property type="entry name" value="FTHF_cligase"/>
    <property type="match status" value="1"/>
</dbReference>
<feature type="binding site" evidence="4">
    <location>
        <begin position="132"/>
        <end position="140"/>
    </location>
    <ligand>
        <name>ATP</name>
        <dbReference type="ChEBI" id="CHEBI:30616"/>
    </ligand>
</feature>
<evidence type="ECO:0000313" key="7">
    <source>
        <dbReference type="Proteomes" id="UP000004001"/>
    </source>
</evidence>
<evidence type="ECO:0000256" key="1">
    <source>
        <dbReference type="ARBA" id="ARBA00010638"/>
    </source>
</evidence>